<dbReference type="PROSITE" id="PS00409">
    <property type="entry name" value="PROKAR_NTER_METHYL"/>
    <property type="match status" value="1"/>
</dbReference>
<keyword evidence="1" id="KW-0472">Membrane</keyword>
<comment type="caution">
    <text evidence="2">The sequence shown here is derived from an EMBL/GenBank/DDBJ whole genome shotgun (WGS) entry which is preliminary data.</text>
</comment>
<name>A0ABT0U8L0_9BACT</name>
<sequence>MRSAQLSTDRFLRALTRRCPNMSPGSMPLRTGMSLLEVLAAVILSSMVAMTGLMFVRDHGQTSTERACLGHRARLQQDAELYARETGRAPDAKLEAIRDPNYSGSVLPQCPLHDAANTKTNYRWDGTNVTCKYHPGT</sequence>
<evidence type="ECO:0000313" key="3">
    <source>
        <dbReference type="Proteomes" id="UP001202961"/>
    </source>
</evidence>
<dbReference type="RefSeq" id="WP_250931038.1">
    <property type="nucleotide sequence ID" value="NZ_JAMQBK010000060.1"/>
</dbReference>
<keyword evidence="1" id="KW-1133">Transmembrane helix</keyword>
<dbReference type="InterPro" id="IPR012902">
    <property type="entry name" value="N_methyl_site"/>
</dbReference>
<reference evidence="2 3" key="1">
    <citation type="journal article" date="2022" name="Syst. Appl. Microbiol.">
        <title>Rhodopirellula aestuarii sp. nov., a novel member of the genus Rhodopirellula isolated from brackish sediments collected in the Tagus River estuary, Portugal.</title>
        <authorList>
            <person name="Vitorino I.R."/>
            <person name="Klimek D."/>
            <person name="Calusinska M."/>
            <person name="Lobo-da-Cunha A."/>
            <person name="Vasconcelos V."/>
            <person name="Lage O.M."/>
        </authorList>
    </citation>
    <scope>NUCLEOTIDE SEQUENCE [LARGE SCALE GENOMIC DNA]</scope>
    <source>
        <strain evidence="2 3">ICT_H3.1</strain>
    </source>
</reference>
<evidence type="ECO:0000256" key="1">
    <source>
        <dbReference type="SAM" id="Phobius"/>
    </source>
</evidence>
<keyword evidence="1" id="KW-0812">Transmembrane</keyword>
<organism evidence="2 3">
    <name type="scientific">Aporhodopirellula aestuarii</name>
    <dbReference type="NCBI Taxonomy" id="2950107"/>
    <lineage>
        <taxon>Bacteria</taxon>
        <taxon>Pseudomonadati</taxon>
        <taxon>Planctomycetota</taxon>
        <taxon>Planctomycetia</taxon>
        <taxon>Pirellulales</taxon>
        <taxon>Pirellulaceae</taxon>
        <taxon>Aporhodopirellula</taxon>
    </lineage>
</organism>
<gene>
    <name evidence="2" type="ORF">NB063_22035</name>
</gene>
<accession>A0ABT0U8L0</accession>
<proteinExistence type="predicted"/>
<keyword evidence="3" id="KW-1185">Reference proteome</keyword>
<feature type="transmembrane region" description="Helical" evidence="1">
    <location>
        <begin position="35"/>
        <end position="56"/>
    </location>
</feature>
<evidence type="ECO:0000313" key="2">
    <source>
        <dbReference type="EMBL" id="MCM2373302.1"/>
    </source>
</evidence>
<dbReference type="Proteomes" id="UP001202961">
    <property type="component" value="Unassembled WGS sequence"/>
</dbReference>
<dbReference type="EMBL" id="JAMQBK010000060">
    <property type="protein sequence ID" value="MCM2373302.1"/>
    <property type="molecule type" value="Genomic_DNA"/>
</dbReference>
<protein>
    <submittedName>
        <fullName evidence="2">Prepilin-type cleavage/methylation domain-containing protein</fullName>
    </submittedName>
</protein>